<dbReference type="OrthoDB" id="129626at2"/>
<keyword evidence="1" id="KW-0472">Membrane</keyword>
<keyword evidence="1" id="KW-1133">Transmembrane helix</keyword>
<protein>
    <recommendedName>
        <fullName evidence="2">DUF4342 domain-containing protein</fullName>
    </recommendedName>
</protein>
<keyword evidence="4" id="KW-1185">Reference proteome</keyword>
<gene>
    <name evidence="3" type="ORF">896</name>
</gene>
<evidence type="ECO:0000313" key="3">
    <source>
        <dbReference type="EMBL" id="CFX27386.1"/>
    </source>
</evidence>
<dbReference type="AlphaFoldDB" id="A0A0E4C845"/>
<evidence type="ECO:0000259" key="2">
    <source>
        <dbReference type="Pfam" id="PF14242"/>
    </source>
</evidence>
<feature type="transmembrane region" description="Helical" evidence="1">
    <location>
        <begin position="52"/>
        <end position="79"/>
    </location>
</feature>
<name>A0A0E4C845_9FIRM</name>
<feature type="domain" description="DUF4342" evidence="2">
    <location>
        <begin position="9"/>
        <end position="88"/>
    </location>
</feature>
<evidence type="ECO:0000256" key="1">
    <source>
        <dbReference type="SAM" id="Phobius"/>
    </source>
</evidence>
<dbReference type="STRING" id="690567.896"/>
<reference evidence="3 4" key="1">
    <citation type="submission" date="2015-03" db="EMBL/GenBank/DDBJ databases">
        <authorList>
            <person name="Murphy D."/>
        </authorList>
    </citation>
    <scope>NUCLEOTIDE SEQUENCE [LARGE SCALE GENOMIC DNA]</scope>
    <source>
        <strain evidence="3 4">OL-4</strain>
    </source>
</reference>
<dbReference type="Proteomes" id="UP000045545">
    <property type="component" value="Unassembled WGS sequence"/>
</dbReference>
<dbReference type="EMBL" id="CGIH01000013">
    <property type="protein sequence ID" value="CFX27386.1"/>
    <property type="molecule type" value="Genomic_DNA"/>
</dbReference>
<dbReference type="Pfam" id="PF14242">
    <property type="entry name" value="DUF4342"/>
    <property type="match status" value="1"/>
</dbReference>
<sequence>MKWKNQGSSWAEEIEIAVEGLAERVKELIQEGNVRRLIIRKMNGDLLLEIPLTAGVAVGAVLTYLLPLLVGLVAVTGLLTRVKIQVIRDDG</sequence>
<keyword evidence="1" id="KW-0812">Transmembrane</keyword>
<organism evidence="3 4">
    <name type="scientific">Syntrophomonas zehnderi OL-4</name>
    <dbReference type="NCBI Taxonomy" id="690567"/>
    <lineage>
        <taxon>Bacteria</taxon>
        <taxon>Bacillati</taxon>
        <taxon>Bacillota</taxon>
        <taxon>Clostridia</taxon>
        <taxon>Eubacteriales</taxon>
        <taxon>Syntrophomonadaceae</taxon>
        <taxon>Syntrophomonas</taxon>
    </lineage>
</organism>
<dbReference type="RefSeq" id="WP_046496257.1">
    <property type="nucleotide sequence ID" value="NZ_CGIH01000013.1"/>
</dbReference>
<proteinExistence type="predicted"/>
<evidence type="ECO:0000313" key="4">
    <source>
        <dbReference type="Proteomes" id="UP000045545"/>
    </source>
</evidence>
<dbReference type="InterPro" id="IPR025642">
    <property type="entry name" value="DUF4342"/>
</dbReference>
<accession>A0A0E4C845</accession>